<dbReference type="RefSeq" id="WP_114745518.1">
    <property type="nucleotide sequence ID" value="NZ_QQAY01000004.1"/>
</dbReference>
<evidence type="ECO:0000313" key="2">
    <source>
        <dbReference type="EMBL" id="RDI43225.1"/>
    </source>
</evidence>
<gene>
    <name evidence="2" type="ORF">DFR59_104280</name>
</gene>
<proteinExistence type="predicted"/>
<reference evidence="2 3" key="1">
    <citation type="submission" date="2018-07" db="EMBL/GenBank/DDBJ databases">
        <title>Genomic Encyclopedia of Type Strains, Phase IV (KMG-IV): sequencing the most valuable type-strain genomes for metagenomic binning, comparative biology and taxonomic classification.</title>
        <authorList>
            <person name="Goeker M."/>
        </authorList>
    </citation>
    <scope>NUCLEOTIDE SEQUENCE [LARGE SCALE GENOMIC DNA]</scope>
    <source>
        <strain evidence="2 3">DSM 25281</strain>
    </source>
</reference>
<dbReference type="InterPro" id="IPR016039">
    <property type="entry name" value="Thiolase-like"/>
</dbReference>
<dbReference type="Proteomes" id="UP000255326">
    <property type="component" value="Unassembled WGS sequence"/>
</dbReference>
<feature type="domain" description="ChsH2 C-terminal OB-fold" evidence="1">
    <location>
        <begin position="394"/>
        <end position="450"/>
    </location>
</feature>
<accession>A0A370GHE4</accession>
<protein>
    <submittedName>
        <fullName evidence="2">3-hydroxy-3-methylglutaryl CoA synthase</fullName>
    </submittedName>
</protein>
<dbReference type="CDD" id="cd00827">
    <property type="entry name" value="init_cond_enzymes"/>
    <property type="match status" value="1"/>
</dbReference>
<dbReference type="AlphaFoldDB" id="A0A370GHE4"/>
<keyword evidence="3" id="KW-1185">Reference proteome</keyword>
<dbReference type="SUPFAM" id="SSF53901">
    <property type="entry name" value="Thiolase-like"/>
    <property type="match status" value="2"/>
</dbReference>
<sequence length="474" mass="52390">MFGIKAYGIYVPFNRLERNKISHFYGGRPLKGEKSIANFDEDSLSLAINACCNLFSSYKDAKPGALYFATATPPYAEKMGAVTIQSALDLPETIETIDFGHSLRAGSGALKAGLHRKIEHGDILIAASDMRSGNPNSEMELNSGDGAASILIGEGEDVIAELIVSASLNSEHLSVWKNQGEQYVRQWEDRFVQNVSMEAAKEALDAALDKAGVDLKKIDSALISAPFSKFQISFAKSLGFAAEQLKEIDDSWHGHFGTANPLAMLAKSLEKRSPGETILLLNISEGCDAFLFRCTERIKEFHPHKSSTWFKGNKSTEVTYGEFLKWRERISFDNGRRPEAKQPSAPVLWRNRKGILSFQGSECKRCHTPFIPAQRVCPACGSVDEMKPCSFKGKRASIFTYTMDFLASSPSSPSAFAVIDFEGGGRMLCQVSDWEEGDLHIGRVVEFSFRKLYTASGVHNYFWKAVPSRKEAEA</sequence>
<dbReference type="SUPFAM" id="SSF50249">
    <property type="entry name" value="Nucleic acid-binding proteins"/>
    <property type="match status" value="1"/>
</dbReference>
<dbReference type="Pfam" id="PF01796">
    <property type="entry name" value="OB_ChsH2_C"/>
    <property type="match status" value="1"/>
</dbReference>
<dbReference type="InterPro" id="IPR012340">
    <property type="entry name" value="NA-bd_OB-fold"/>
</dbReference>
<dbReference type="EMBL" id="QQAY01000004">
    <property type="protein sequence ID" value="RDI43225.1"/>
    <property type="molecule type" value="Genomic_DNA"/>
</dbReference>
<dbReference type="OrthoDB" id="9785144at2"/>
<evidence type="ECO:0000313" key="3">
    <source>
        <dbReference type="Proteomes" id="UP000255326"/>
    </source>
</evidence>
<evidence type="ECO:0000259" key="1">
    <source>
        <dbReference type="Pfam" id="PF01796"/>
    </source>
</evidence>
<name>A0A370GHE4_9BACI</name>
<comment type="caution">
    <text evidence="2">The sequence shown here is derived from an EMBL/GenBank/DDBJ whole genome shotgun (WGS) entry which is preliminary data.</text>
</comment>
<dbReference type="Gene3D" id="3.40.47.10">
    <property type="match status" value="1"/>
</dbReference>
<dbReference type="InterPro" id="IPR002878">
    <property type="entry name" value="ChsH2_C"/>
</dbReference>
<organism evidence="2 3">
    <name type="scientific">Falsibacillus pallidus</name>
    <dbReference type="NCBI Taxonomy" id="493781"/>
    <lineage>
        <taxon>Bacteria</taxon>
        <taxon>Bacillati</taxon>
        <taxon>Bacillota</taxon>
        <taxon>Bacilli</taxon>
        <taxon>Bacillales</taxon>
        <taxon>Bacillaceae</taxon>
        <taxon>Falsibacillus</taxon>
    </lineage>
</organism>
<dbReference type="GO" id="GO:0016746">
    <property type="term" value="F:acyltransferase activity"/>
    <property type="evidence" value="ECO:0007669"/>
    <property type="project" value="InterPro"/>
</dbReference>